<feature type="transmembrane region" description="Helical" evidence="7">
    <location>
        <begin position="120"/>
        <end position="140"/>
    </location>
</feature>
<keyword evidence="5 7" id="KW-1133">Transmembrane helix</keyword>
<keyword evidence="6 7" id="KW-0472">Membrane</keyword>
<name>A0ABT8RII7_9BACT</name>
<organism evidence="8 9">
    <name type="scientific">Rhodocytophaga aerolata</name>
    <dbReference type="NCBI Taxonomy" id="455078"/>
    <lineage>
        <taxon>Bacteria</taxon>
        <taxon>Pseudomonadati</taxon>
        <taxon>Bacteroidota</taxon>
        <taxon>Cytophagia</taxon>
        <taxon>Cytophagales</taxon>
        <taxon>Rhodocytophagaceae</taxon>
        <taxon>Rhodocytophaga</taxon>
    </lineage>
</organism>
<dbReference type="Pfam" id="PF07681">
    <property type="entry name" value="DoxX"/>
    <property type="match status" value="1"/>
</dbReference>
<dbReference type="PANTHER" id="PTHR33452:SF1">
    <property type="entry name" value="INNER MEMBRANE PROTEIN YPHA-RELATED"/>
    <property type="match status" value="1"/>
</dbReference>
<evidence type="ECO:0000313" key="9">
    <source>
        <dbReference type="Proteomes" id="UP001168528"/>
    </source>
</evidence>
<evidence type="ECO:0000256" key="2">
    <source>
        <dbReference type="ARBA" id="ARBA00006679"/>
    </source>
</evidence>
<accession>A0ABT8RII7</accession>
<keyword evidence="3" id="KW-1003">Cell membrane</keyword>
<gene>
    <name evidence="8" type="ORF">Q0590_32210</name>
</gene>
<comment type="similarity">
    <text evidence="2">Belongs to the DoxX family.</text>
</comment>
<protein>
    <submittedName>
        <fullName evidence="8">DoxX family protein</fullName>
    </submittedName>
</protein>
<dbReference type="InterPro" id="IPR051907">
    <property type="entry name" value="DoxX-like_oxidoreductase"/>
</dbReference>
<keyword evidence="9" id="KW-1185">Reference proteome</keyword>
<dbReference type="EMBL" id="JAUKPO010000039">
    <property type="protein sequence ID" value="MDO1450983.1"/>
    <property type="molecule type" value="Genomic_DNA"/>
</dbReference>
<evidence type="ECO:0000256" key="1">
    <source>
        <dbReference type="ARBA" id="ARBA00004651"/>
    </source>
</evidence>
<dbReference type="InterPro" id="IPR032808">
    <property type="entry name" value="DoxX"/>
</dbReference>
<comment type="caution">
    <text evidence="8">The sequence shown here is derived from an EMBL/GenBank/DDBJ whole genome shotgun (WGS) entry which is preliminary data.</text>
</comment>
<evidence type="ECO:0000256" key="4">
    <source>
        <dbReference type="ARBA" id="ARBA00022692"/>
    </source>
</evidence>
<evidence type="ECO:0000256" key="7">
    <source>
        <dbReference type="SAM" id="Phobius"/>
    </source>
</evidence>
<comment type="subcellular location">
    <subcellularLocation>
        <location evidence="1">Cell membrane</location>
        <topology evidence="1">Multi-pass membrane protein</topology>
    </subcellularLocation>
</comment>
<dbReference type="PANTHER" id="PTHR33452">
    <property type="entry name" value="OXIDOREDUCTASE CATD-RELATED"/>
    <property type="match status" value="1"/>
</dbReference>
<dbReference type="Proteomes" id="UP001168528">
    <property type="component" value="Unassembled WGS sequence"/>
</dbReference>
<evidence type="ECO:0000256" key="5">
    <source>
        <dbReference type="ARBA" id="ARBA00022989"/>
    </source>
</evidence>
<dbReference type="RefSeq" id="WP_302041782.1">
    <property type="nucleotide sequence ID" value="NZ_JAUKPO010000039.1"/>
</dbReference>
<evidence type="ECO:0000313" key="8">
    <source>
        <dbReference type="EMBL" id="MDO1450983.1"/>
    </source>
</evidence>
<reference evidence="8" key="1">
    <citation type="submission" date="2023-07" db="EMBL/GenBank/DDBJ databases">
        <title>The genome sequence of Rhodocytophaga aerolata KACC 12507.</title>
        <authorList>
            <person name="Zhang X."/>
        </authorList>
    </citation>
    <scope>NUCLEOTIDE SEQUENCE</scope>
    <source>
        <strain evidence="8">KACC 12507</strain>
    </source>
</reference>
<evidence type="ECO:0000256" key="3">
    <source>
        <dbReference type="ARBA" id="ARBA00022475"/>
    </source>
</evidence>
<feature type="transmembrane region" description="Helical" evidence="7">
    <location>
        <begin position="55"/>
        <end position="75"/>
    </location>
</feature>
<evidence type="ECO:0000256" key="6">
    <source>
        <dbReference type="ARBA" id="ARBA00023136"/>
    </source>
</evidence>
<keyword evidence="4 7" id="KW-0812">Transmembrane</keyword>
<feature type="transmembrane region" description="Helical" evidence="7">
    <location>
        <begin position="82"/>
        <end position="100"/>
    </location>
</feature>
<sequence length="155" mass="17011">MTYNILAAHNDYTGLILRLTLGGVILPHGAQKLFGWFGGYGFTGTMQFFTEVIHLPWIIGFGVILLETLGALLLISGFGSRILAALMALLMTGIVFSVHWENGFFMNWFGNLKGEGIEYFLLAIGLALGIVVNGAGVYSIDRMLFKSKKQEQVFA</sequence>
<proteinExistence type="inferred from homology"/>